<gene>
    <name evidence="10" type="ORF">PLANPX_4285</name>
</gene>
<feature type="active site" evidence="6">
    <location>
        <position position="498"/>
    </location>
</feature>
<dbReference type="SUPFAM" id="SSF48208">
    <property type="entry name" value="Six-hairpin glycosidases"/>
    <property type="match status" value="1"/>
</dbReference>
<dbReference type="RefSeq" id="WP_152100202.1">
    <property type="nucleotide sequence ID" value="NZ_AP021861.1"/>
</dbReference>
<keyword evidence="7" id="KW-0136">Cellulose degradation</keyword>
<sequence length="564" mass="61512">MPGLRWLCSTWCLLAVLAADAAADDQAAPPTAPSIRLNTIGYLPGKPMVATVAAVTTDGGKYQIRRLRDGAVVWEGDLSAPQPNADTGEQLATADFTKLAPAAGEYEIVLVDSGERTRFHVAENLYHEPFRVATRAMYLWRCGMPVSGDHQGAHFEHGPCHLEDAYLDHVGGGHVQRASVGGWHDAGDYNKYVVNAAATVGMMFRAWEDFGPAIQQIKLDIPPTDSKLPEFLAEIKWELDWLLTMQADDGSVYHKVSALNFGGLIASDRDSDPRYLAPWSSAATAAFTATMAQAARLYAPYDATFADRCRAAALRSAEFLRKHPEDHEADQSAFNTGGYHAPDGDDRLWAAAEVWETTGDAAALAELEERLAAHPNFDVDWDWQHLKNLGLLTYLFSEREGRNPELLERLHKGVIAAADETVAAAASHGYARPFTKYYWGCNGTVARQATGLEAAYRLSGNEAYRHAMLDGLNHLFGRNCFGRSFVTGLGGQPPLFPHDRQSAGDAVAAPWPGYLVGGPNPKATDWSDATEDYRTNEIAINWNGALIYALASQLLPVDHSATSR</sequence>
<evidence type="ECO:0000256" key="1">
    <source>
        <dbReference type="ARBA" id="ARBA00007072"/>
    </source>
</evidence>
<keyword evidence="7" id="KW-0732">Signal</keyword>
<name>A0A5K7XK84_9BACT</name>
<evidence type="ECO:0000313" key="10">
    <source>
        <dbReference type="EMBL" id="BBO34673.1"/>
    </source>
</evidence>
<dbReference type="KEGG" id="lpav:PLANPX_4285"/>
<dbReference type="GO" id="GO:0030245">
    <property type="term" value="P:cellulose catabolic process"/>
    <property type="evidence" value="ECO:0007669"/>
    <property type="project" value="UniProtKB-KW"/>
</dbReference>
<dbReference type="Pfam" id="PF02927">
    <property type="entry name" value="CelD_N"/>
    <property type="match status" value="1"/>
</dbReference>
<dbReference type="InterPro" id="IPR018221">
    <property type="entry name" value="Glyco_hydro_9_His_AS"/>
</dbReference>
<comment type="catalytic activity">
    <reaction evidence="7">
        <text>Endohydrolysis of (1-&gt;4)-beta-D-glucosidic linkages in cellulose, lichenin and cereal beta-D-glucans.</text>
        <dbReference type="EC" id="3.2.1.4"/>
    </reaction>
</comment>
<feature type="signal peptide" evidence="7">
    <location>
        <begin position="1"/>
        <end position="27"/>
    </location>
</feature>
<dbReference type="InterPro" id="IPR004197">
    <property type="entry name" value="Cellulase_Ig-like"/>
</dbReference>
<protein>
    <recommendedName>
        <fullName evidence="7">Endoglucanase</fullName>
        <ecNumber evidence="7">3.2.1.4</ecNumber>
    </recommendedName>
</protein>
<evidence type="ECO:0000256" key="5">
    <source>
        <dbReference type="ARBA" id="ARBA00023326"/>
    </source>
</evidence>
<evidence type="ECO:0000256" key="6">
    <source>
        <dbReference type="PROSITE-ProRule" id="PRU10059"/>
    </source>
</evidence>
<dbReference type="InterPro" id="IPR014756">
    <property type="entry name" value="Ig_E-set"/>
</dbReference>
<dbReference type="InterPro" id="IPR008928">
    <property type="entry name" value="6-hairpin_glycosidase_sf"/>
</dbReference>
<dbReference type="InterPro" id="IPR001701">
    <property type="entry name" value="Glyco_hydro_9"/>
</dbReference>
<keyword evidence="2 6" id="KW-0378">Hydrolase</keyword>
<evidence type="ECO:0000259" key="8">
    <source>
        <dbReference type="Pfam" id="PF00759"/>
    </source>
</evidence>
<organism evidence="10 11">
    <name type="scientific">Lacipirellula parvula</name>
    <dbReference type="NCBI Taxonomy" id="2650471"/>
    <lineage>
        <taxon>Bacteria</taxon>
        <taxon>Pseudomonadati</taxon>
        <taxon>Planctomycetota</taxon>
        <taxon>Planctomycetia</taxon>
        <taxon>Pirellulales</taxon>
        <taxon>Lacipirellulaceae</taxon>
        <taxon>Lacipirellula</taxon>
    </lineage>
</organism>
<feature type="domain" description="Cellulase Ig-like" evidence="9">
    <location>
        <begin position="31"/>
        <end position="111"/>
    </location>
</feature>
<proteinExistence type="inferred from homology"/>
<feature type="chain" id="PRO_5031597559" description="Endoglucanase" evidence="7">
    <location>
        <begin position="28"/>
        <end position="564"/>
    </location>
</feature>
<feature type="domain" description="Glycoside hydrolase family 9" evidence="8">
    <location>
        <begin position="126"/>
        <end position="550"/>
    </location>
</feature>
<evidence type="ECO:0000259" key="9">
    <source>
        <dbReference type="Pfam" id="PF02927"/>
    </source>
</evidence>
<keyword evidence="5 6" id="KW-0624">Polysaccharide degradation</keyword>
<dbReference type="InterPro" id="IPR013783">
    <property type="entry name" value="Ig-like_fold"/>
</dbReference>
<dbReference type="Gene3D" id="1.50.10.10">
    <property type="match status" value="1"/>
</dbReference>
<dbReference type="InterPro" id="IPR012341">
    <property type="entry name" value="6hp_glycosidase-like_sf"/>
</dbReference>
<evidence type="ECO:0000256" key="2">
    <source>
        <dbReference type="ARBA" id="ARBA00022801"/>
    </source>
</evidence>
<accession>A0A5K7XK84</accession>
<dbReference type="Pfam" id="PF00759">
    <property type="entry name" value="Glyco_hydro_9"/>
    <property type="match status" value="1"/>
</dbReference>
<evidence type="ECO:0000256" key="4">
    <source>
        <dbReference type="ARBA" id="ARBA00023295"/>
    </source>
</evidence>
<reference evidence="11" key="1">
    <citation type="submission" date="2019-10" db="EMBL/GenBank/DDBJ databases">
        <title>Lacipirellula parvula gen. nov., sp. nov., representing a lineage of planctomycetes widespread in freshwater anoxic habitats, and description of the family Lacipirellulaceae.</title>
        <authorList>
            <person name="Dedysh S.N."/>
            <person name="Kulichevskaya I.S."/>
            <person name="Beletsky A.V."/>
            <person name="Rakitin A.L."/>
            <person name="Mardanov A.V."/>
            <person name="Ivanova A.A."/>
            <person name="Saltykova V.X."/>
            <person name="Rijpstra W.I.C."/>
            <person name="Sinninghe Damste J.S."/>
            <person name="Ravin N.V."/>
        </authorList>
    </citation>
    <scope>NUCLEOTIDE SEQUENCE [LARGE SCALE GENOMIC DNA]</scope>
    <source>
        <strain evidence="11">PX69</strain>
    </source>
</reference>
<comment type="similarity">
    <text evidence="1 6 7">Belongs to the glycosyl hydrolase 9 (cellulase E) family.</text>
</comment>
<keyword evidence="11" id="KW-1185">Reference proteome</keyword>
<dbReference type="EC" id="3.2.1.4" evidence="7"/>
<dbReference type="Proteomes" id="UP000326837">
    <property type="component" value="Chromosome"/>
</dbReference>
<dbReference type="Gene3D" id="2.60.40.10">
    <property type="entry name" value="Immunoglobulins"/>
    <property type="match status" value="1"/>
</dbReference>
<dbReference type="PANTHER" id="PTHR22298">
    <property type="entry name" value="ENDO-1,4-BETA-GLUCANASE"/>
    <property type="match status" value="1"/>
</dbReference>
<dbReference type="CDD" id="cd02850">
    <property type="entry name" value="E_set_Cellulase_N"/>
    <property type="match status" value="1"/>
</dbReference>
<dbReference type="AlphaFoldDB" id="A0A5K7XK84"/>
<dbReference type="EMBL" id="AP021861">
    <property type="protein sequence ID" value="BBO34673.1"/>
    <property type="molecule type" value="Genomic_DNA"/>
</dbReference>
<keyword evidence="4 6" id="KW-0326">Glycosidase</keyword>
<evidence type="ECO:0000256" key="3">
    <source>
        <dbReference type="ARBA" id="ARBA00023277"/>
    </source>
</evidence>
<keyword evidence="3 6" id="KW-0119">Carbohydrate metabolism</keyword>
<evidence type="ECO:0000256" key="7">
    <source>
        <dbReference type="RuleBase" id="RU361166"/>
    </source>
</evidence>
<evidence type="ECO:0000313" key="11">
    <source>
        <dbReference type="Proteomes" id="UP000326837"/>
    </source>
</evidence>
<dbReference type="GO" id="GO:0008810">
    <property type="term" value="F:cellulase activity"/>
    <property type="evidence" value="ECO:0007669"/>
    <property type="project" value="UniProtKB-EC"/>
</dbReference>
<dbReference type="PROSITE" id="PS00592">
    <property type="entry name" value="GH9_2"/>
    <property type="match status" value="1"/>
</dbReference>
<dbReference type="SUPFAM" id="SSF81296">
    <property type="entry name" value="E set domains"/>
    <property type="match status" value="1"/>
</dbReference>